<dbReference type="SUPFAM" id="SSF52540">
    <property type="entry name" value="P-loop containing nucleoside triphosphate hydrolases"/>
    <property type="match status" value="1"/>
</dbReference>
<gene>
    <name evidence="3" type="ORF">LCGC14_1639400</name>
</gene>
<sequence>MLTNRLITIEGVAGVGKTTAGRYLLKLFQKDEIIVKFLGNFEPIERESLLSEAIRRLIDKDRFLRIGWERETALLIAELLESIEEDVIPALISNKIVIYECYYAAILAYQSARLKEYPRYQSCSNEELLNHTEKLISPFFKEIPIQKYTILLTCSQDILRKRNEQRDQKPYNEEDEILSKRIYKMFLFLMERINNCVIIDTTNFKEKKDLYAYLNSIYNQIKNNLLYE</sequence>
<dbReference type="GO" id="GO:0004798">
    <property type="term" value="F:dTMP kinase activity"/>
    <property type="evidence" value="ECO:0007669"/>
    <property type="project" value="UniProtKB-EC"/>
</dbReference>
<dbReference type="EMBL" id="LAZR01013640">
    <property type="protein sequence ID" value="KKM21042.1"/>
    <property type="molecule type" value="Genomic_DNA"/>
</dbReference>
<dbReference type="GO" id="GO:0005524">
    <property type="term" value="F:ATP binding"/>
    <property type="evidence" value="ECO:0007669"/>
    <property type="project" value="InterPro"/>
</dbReference>
<dbReference type="InterPro" id="IPR039430">
    <property type="entry name" value="Thymidylate_kin-like_dom"/>
</dbReference>
<evidence type="ECO:0000259" key="2">
    <source>
        <dbReference type="Pfam" id="PF02223"/>
    </source>
</evidence>
<dbReference type="InterPro" id="IPR027417">
    <property type="entry name" value="P-loop_NTPase"/>
</dbReference>
<dbReference type="InterPro" id="IPR018094">
    <property type="entry name" value="Thymidylate_kinase"/>
</dbReference>
<proteinExistence type="inferred from homology"/>
<reference evidence="3" key="1">
    <citation type="journal article" date="2015" name="Nature">
        <title>Complex archaea that bridge the gap between prokaryotes and eukaryotes.</title>
        <authorList>
            <person name="Spang A."/>
            <person name="Saw J.H."/>
            <person name="Jorgensen S.L."/>
            <person name="Zaremba-Niedzwiedzka K."/>
            <person name="Martijn J."/>
            <person name="Lind A.E."/>
            <person name="van Eijk R."/>
            <person name="Schleper C."/>
            <person name="Guy L."/>
            <person name="Ettema T.J."/>
        </authorList>
    </citation>
    <scope>NUCLEOTIDE SEQUENCE</scope>
</reference>
<organism evidence="3">
    <name type="scientific">marine sediment metagenome</name>
    <dbReference type="NCBI Taxonomy" id="412755"/>
    <lineage>
        <taxon>unclassified sequences</taxon>
        <taxon>metagenomes</taxon>
        <taxon>ecological metagenomes</taxon>
    </lineage>
</organism>
<name>A0A0F9I0N1_9ZZZZ</name>
<protein>
    <recommendedName>
        <fullName evidence="1">dTMP kinase</fullName>
        <ecNumber evidence="1">2.7.4.9</ecNumber>
    </recommendedName>
</protein>
<comment type="caution">
    <text evidence="3">The sequence shown here is derived from an EMBL/GenBank/DDBJ whole genome shotgun (WGS) entry which is preliminary data.</text>
</comment>
<dbReference type="HAMAP" id="MF_00165">
    <property type="entry name" value="Thymidylate_kinase"/>
    <property type="match status" value="1"/>
</dbReference>
<accession>A0A0F9I0N1</accession>
<dbReference type="Gene3D" id="3.40.50.300">
    <property type="entry name" value="P-loop containing nucleotide triphosphate hydrolases"/>
    <property type="match status" value="1"/>
</dbReference>
<feature type="domain" description="Thymidylate kinase-like" evidence="2">
    <location>
        <begin position="9"/>
        <end position="206"/>
    </location>
</feature>
<dbReference type="Pfam" id="PF02223">
    <property type="entry name" value="Thymidylate_kin"/>
    <property type="match status" value="1"/>
</dbReference>
<evidence type="ECO:0000313" key="3">
    <source>
        <dbReference type="EMBL" id="KKM21042.1"/>
    </source>
</evidence>
<dbReference type="AlphaFoldDB" id="A0A0F9I0N1"/>
<evidence type="ECO:0000256" key="1">
    <source>
        <dbReference type="ARBA" id="ARBA00012980"/>
    </source>
</evidence>
<dbReference type="EC" id="2.7.4.9" evidence="1"/>
<dbReference type="GO" id="GO:0006233">
    <property type="term" value="P:dTDP biosynthetic process"/>
    <property type="evidence" value="ECO:0007669"/>
    <property type="project" value="InterPro"/>
</dbReference>